<evidence type="ECO:0000313" key="7">
    <source>
        <dbReference type="Proteomes" id="UP001600064"/>
    </source>
</evidence>
<feature type="transmembrane region" description="Helical" evidence="5">
    <location>
        <begin position="196"/>
        <end position="218"/>
    </location>
</feature>
<sequence length="221" mass="25631">MPILCCQQTFTFFSSTRHKLQGRFPAPHLFPIIDSIHDVPRFSLWLKYKEWAYNYGPIYYTRALSQPLIIVSDQKSAEKLLVKRGHIYSGRPLLRCILDHKEGPAPYRHYFYGHIDMEMKRHLGLFLLDPAPFLGYTRELCGRVMSCLAWDDATQSRANADTWVYRYFEQLRREGGNETLEQPEDQQVFASCMIRLLTLVGVVSGSGLLKLFLMAIALHPE</sequence>
<proteinExistence type="inferred from homology"/>
<dbReference type="PANTHER" id="PTHR46300:SF6">
    <property type="entry name" value="CYTOCHROME P450 2C30"/>
    <property type="match status" value="1"/>
</dbReference>
<gene>
    <name evidence="6" type="ORF">VTJ83DRAFT_64</name>
</gene>
<keyword evidence="5" id="KW-0812">Transmembrane</keyword>
<dbReference type="GeneID" id="98127750"/>
<accession>A0ABR4DK20</accession>
<evidence type="ECO:0000256" key="1">
    <source>
        <dbReference type="ARBA" id="ARBA00010617"/>
    </source>
</evidence>
<keyword evidence="3" id="KW-0560">Oxidoreductase</keyword>
<comment type="caution">
    <text evidence="6">The sequence shown here is derived from an EMBL/GenBank/DDBJ whole genome shotgun (WGS) entry which is preliminary data.</text>
</comment>
<reference evidence="6 7" key="1">
    <citation type="journal article" date="2024" name="Commun. Biol.">
        <title>Comparative genomic analysis of thermophilic fungi reveals convergent evolutionary adaptations and gene losses.</title>
        <authorList>
            <person name="Steindorff A.S."/>
            <person name="Aguilar-Pontes M.V."/>
            <person name="Robinson A.J."/>
            <person name="Andreopoulos B."/>
            <person name="LaButti K."/>
            <person name="Kuo A."/>
            <person name="Mondo S."/>
            <person name="Riley R."/>
            <person name="Otillar R."/>
            <person name="Haridas S."/>
            <person name="Lipzen A."/>
            <person name="Grimwood J."/>
            <person name="Schmutz J."/>
            <person name="Clum A."/>
            <person name="Reid I.D."/>
            <person name="Moisan M.C."/>
            <person name="Butler G."/>
            <person name="Nguyen T.T.M."/>
            <person name="Dewar K."/>
            <person name="Conant G."/>
            <person name="Drula E."/>
            <person name="Henrissat B."/>
            <person name="Hansel C."/>
            <person name="Singer S."/>
            <person name="Hutchinson M.I."/>
            <person name="de Vries R.P."/>
            <person name="Natvig D.O."/>
            <person name="Powell A.J."/>
            <person name="Tsang A."/>
            <person name="Grigoriev I.V."/>
        </authorList>
    </citation>
    <scope>NUCLEOTIDE SEQUENCE [LARGE SCALE GENOMIC DNA]</scope>
    <source>
        <strain evidence="6 7">ATCC 22073</strain>
    </source>
</reference>
<evidence type="ECO:0000256" key="3">
    <source>
        <dbReference type="ARBA" id="ARBA00023002"/>
    </source>
</evidence>
<evidence type="ECO:0000256" key="5">
    <source>
        <dbReference type="SAM" id="Phobius"/>
    </source>
</evidence>
<dbReference type="EMBL" id="JAZGUE010000001">
    <property type="protein sequence ID" value="KAL2270693.1"/>
    <property type="molecule type" value="Genomic_DNA"/>
</dbReference>
<dbReference type="SUPFAM" id="SSF48264">
    <property type="entry name" value="Cytochrome P450"/>
    <property type="match status" value="1"/>
</dbReference>
<dbReference type="PANTHER" id="PTHR46300">
    <property type="entry name" value="P450, PUTATIVE (EUROFUNG)-RELATED-RELATED"/>
    <property type="match status" value="1"/>
</dbReference>
<keyword evidence="2" id="KW-0479">Metal-binding</keyword>
<organism evidence="6 7">
    <name type="scientific">Remersonia thermophila</name>
    <dbReference type="NCBI Taxonomy" id="72144"/>
    <lineage>
        <taxon>Eukaryota</taxon>
        <taxon>Fungi</taxon>
        <taxon>Dikarya</taxon>
        <taxon>Ascomycota</taxon>
        <taxon>Pezizomycotina</taxon>
        <taxon>Sordariomycetes</taxon>
        <taxon>Sordariomycetidae</taxon>
        <taxon>Sordariales</taxon>
        <taxon>Sordariales incertae sedis</taxon>
        <taxon>Remersonia</taxon>
    </lineage>
</organism>
<evidence type="ECO:0000313" key="6">
    <source>
        <dbReference type="EMBL" id="KAL2270693.1"/>
    </source>
</evidence>
<comment type="similarity">
    <text evidence="1">Belongs to the cytochrome P450 family.</text>
</comment>
<dbReference type="InterPro" id="IPR050364">
    <property type="entry name" value="Cytochrome_P450_fung"/>
</dbReference>
<name>A0ABR4DK20_9PEZI</name>
<protein>
    <recommendedName>
        <fullName evidence="8">Cytochrome P450</fullName>
    </recommendedName>
</protein>
<evidence type="ECO:0000256" key="4">
    <source>
        <dbReference type="ARBA" id="ARBA00023004"/>
    </source>
</evidence>
<keyword evidence="7" id="KW-1185">Reference proteome</keyword>
<keyword evidence="4" id="KW-0408">Iron</keyword>
<dbReference type="InterPro" id="IPR036396">
    <property type="entry name" value="Cyt_P450_sf"/>
</dbReference>
<keyword evidence="5" id="KW-1133">Transmembrane helix</keyword>
<dbReference type="Proteomes" id="UP001600064">
    <property type="component" value="Unassembled WGS sequence"/>
</dbReference>
<evidence type="ECO:0000256" key="2">
    <source>
        <dbReference type="ARBA" id="ARBA00022723"/>
    </source>
</evidence>
<keyword evidence="5" id="KW-0472">Membrane</keyword>
<dbReference type="RefSeq" id="XP_070869417.1">
    <property type="nucleotide sequence ID" value="XM_071013106.1"/>
</dbReference>
<dbReference type="Gene3D" id="1.10.630.10">
    <property type="entry name" value="Cytochrome P450"/>
    <property type="match status" value="1"/>
</dbReference>
<evidence type="ECO:0008006" key="8">
    <source>
        <dbReference type="Google" id="ProtNLM"/>
    </source>
</evidence>